<keyword evidence="1" id="KW-0697">Rotamase</keyword>
<dbReference type="Proteomes" id="UP000228809">
    <property type="component" value="Unassembled WGS sequence"/>
</dbReference>
<evidence type="ECO:0000256" key="1">
    <source>
        <dbReference type="ARBA" id="ARBA00023110"/>
    </source>
</evidence>
<dbReference type="EMBL" id="PFBJ01000002">
    <property type="protein sequence ID" value="PIT91504.1"/>
    <property type="molecule type" value="Genomic_DNA"/>
</dbReference>
<reference evidence="6" key="1">
    <citation type="submission" date="2017-09" db="EMBL/GenBank/DDBJ databases">
        <title>Depth-based differentiation of microbial function through sediment-hosted aquifers and enrichment of novel symbionts in the deep terrestrial subsurface.</title>
        <authorList>
            <person name="Probst A.J."/>
            <person name="Ladd B."/>
            <person name="Jarett J.K."/>
            <person name="Geller-Mcgrath D.E."/>
            <person name="Sieber C.M.K."/>
            <person name="Emerson J.B."/>
            <person name="Anantharaman K."/>
            <person name="Thomas B.C."/>
            <person name="Malmstrom R."/>
            <person name="Stieglmeier M."/>
            <person name="Klingl A."/>
            <person name="Woyke T."/>
            <person name="Ryan C.M."/>
            <person name="Banfield J.F."/>
        </authorList>
    </citation>
    <scope>NUCLEOTIDE SEQUENCE [LARGE SCALE GENOMIC DNA]</scope>
</reference>
<evidence type="ECO:0000259" key="4">
    <source>
        <dbReference type="Pfam" id="PF05698"/>
    </source>
</evidence>
<dbReference type="AlphaFoldDB" id="A0A2M6WFL2"/>
<feature type="region of interest" description="Disordered" evidence="3">
    <location>
        <begin position="1"/>
        <end position="20"/>
    </location>
</feature>
<feature type="compositionally biased region" description="Basic and acidic residues" evidence="3">
    <location>
        <begin position="1"/>
        <end position="19"/>
    </location>
</feature>
<dbReference type="Gene3D" id="1.10.3120.10">
    <property type="entry name" value="Trigger factor, C-terminal domain"/>
    <property type="match status" value="1"/>
</dbReference>
<gene>
    <name evidence="5" type="ORF">COU17_00115</name>
</gene>
<dbReference type="GO" id="GO:0003755">
    <property type="term" value="F:peptidyl-prolyl cis-trans isomerase activity"/>
    <property type="evidence" value="ECO:0007669"/>
    <property type="project" value="UniProtKB-KW"/>
</dbReference>
<name>A0A2M6WFL2_9BACT</name>
<keyword evidence="2" id="KW-0413">Isomerase</keyword>
<organism evidence="5 6">
    <name type="scientific">Candidatus Kaiserbacteria bacterium CG10_big_fil_rev_8_21_14_0_10_49_17</name>
    <dbReference type="NCBI Taxonomy" id="1974609"/>
    <lineage>
        <taxon>Bacteria</taxon>
        <taxon>Candidatus Kaiseribacteriota</taxon>
    </lineage>
</organism>
<protein>
    <recommendedName>
        <fullName evidence="4">Trigger factor C-terminal domain-containing protein</fullName>
    </recommendedName>
</protein>
<proteinExistence type="predicted"/>
<evidence type="ECO:0000313" key="5">
    <source>
        <dbReference type="EMBL" id="PIT91504.1"/>
    </source>
</evidence>
<evidence type="ECO:0000313" key="6">
    <source>
        <dbReference type="Proteomes" id="UP000228809"/>
    </source>
</evidence>
<dbReference type="SUPFAM" id="SSF109998">
    <property type="entry name" value="Triger factor/SurA peptide-binding domain-like"/>
    <property type="match status" value="1"/>
</dbReference>
<dbReference type="InterPro" id="IPR037041">
    <property type="entry name" value="Trigger_fac_C_sf"/>
</dbReference>
<dbReference type="InterPro" id="IPR008880">
    <property type="entry name" value="Trigger_fac_C"/>
</dbReference>
<dbReference type="GO" id="GO:0006457">
    <property type="term" value="P:protein folding"/>
    <property type="evidence" value="ECO:0007669"/>
    <property type="project" value="InterPro"/>
</dbReference>
<dbReference type="InterPro" id="IPR027304">
    <property type="entry name" value="Trigger_fact/SurA_dom_sf"/>
</dbReference>
<dbReference type="Pfam" id="PF05698">
    <property type="entry name" value="Trigger_C"/>
    <property type="match status" value="1"/>
</dbReference>
<evidence type="ECO:0000256" key="2">
    <source>
        <dbReference type="ARBA" id="ARBA00023235"/>
    </source>
</evidence>
<dbReference type="GO" id="GO:0015031">
    <property type="term" value="P:protein transport"/>
    <property type="evidence" value="ECO:0007669"/>
    <property type="project" value="InterPro"/>
</dbReference>
<evidence type="ECO:0000256" key="3">
    <source>
        <dbReference type="SAM" id="MobiDB-lite"/>
    </source>
</evidence>
<comment type="caution">
    <text evidence="5">The sequence shown here is derived from an EMBL/GenBank/DDBJ whole genome shotgun (WGS) entry which is preliminary data.</text>
</comment>
<accession>A0A2M6WFL2</accession>
<sequence length="213" mass="24430">MEHAEKGGNPEELKDLKDEDLPELDDVFVASIGPFETVADFEKRVREDIKAQKEQQAREKVRTEISERLVMESKIDVPEIMTQSELDRMIAQMQDDVARSGMEFDTYLSSVGKTLDDIRAEGRSTAEKRAKLQLALNSIAKEEGCVPDKEHVEHEVKHILEHMPDAKEENVRAYVENMLMNSLVFDILEDNVGATKRDYEKHKEVHAHPTEEK</sequence>
<feature type="domain" description="Trigger factor C-terminal" evidence="4">
    <location>
        <begin position="37"/>
        <end position="192"/>
    </location>
</feature>